<feature type="domain" description="HTH tetR-type" evidence="5">
    <location>
        <begin position="10"/>
        <end position="70"/>
    </location>
</feature>
<dbReference type="EMBL" id="BAABEO010000010">
    <property type="protein sequence ID" value="GAA3679348.1"/>
    <property type="molecule type" value="Genomic_DNA"/>
</dbReference>
<reference evidence="7" key="1">
    <citation type="journal article" date="2019" name="Int. J. Syst. Evol. Microbiol.">
        <title>The Global Catalogue of Microorganisms (GCM) 10K type strain sequencing project: providing services to taxonomists for standard genome sequencing and annotation.</title>
        <authorList>
            <consortium name="The Broad Institute Genomics Platform"/>
            <consortium name="The Broad Institute Genome Sequencing Center for Infectious Disease"/>
            <person name="Wu L."/>
            <person name="Ma J."/>
        </authorList>
    </citation>
    <scope>NUCLEOTIDE SEQUENCE [LARGE SCALE GENOMIC DNA]</scope>
    <source>
        <strain evidence="7">JCM 30742</strain>
    </source>
</reference>
<keyword evidence="2 4" id="KW-0238">DNA-binding</keyword>
<evidence type="ECO:0000313" key="7">
    <source>
        <dbReference type="Proteomes" id="UP001500752"/>
    </source>
</evidence>
<evidence type="ECO:0000313" key="6">
    <source>
        <dbReference type="EMBL" id="GAA3679348.1"/>
    </source>
</evidence>
<evidence type="ECO:0000259" key="5">
    <source>
        <dbReference type="PROSITE" id="PS50977"/>
    </source>
</evidence>
<keyword evidence="7" id="KW-1185">Reference proteome</keyword>
<feature type="DNA-binding region" description="H-T-H motif" evidence="4">
    <location>
        <begin position="33"/>
        <end position="52"/>
    </location>
</feature>
<name>A0ABP7C7V9_9MICC</name>
<dbReference type="InterPro" id="IPR050109">
    <property type="entry name" value="HTH-type_TetR-like_transc_reg"/>
</dbReference>
<dbReference type="InterPro" id="IPR001647">
    <property type="entry name" value="HTH_TetR"/>
</dbReference>
<keyword evidence="1" id="KW-0805">Transcription regulation</keyword>
<gene>
    <name evidence="6" type="ORF">GCM10023081_16930</name>
</gene>
<dbReference type="InterPro" id="IPR036271">
    <property type="entry name" value="Tet_transcr_reg_TetR-rel_C_sf"/>
</dbReference>
<proteinExistence type="predicted"/>
<dbReference type="PANTHER" id="PTHR30055:SF234">
    <property type="entry name" value="HTH-TYPE TRANSCRIPTIONAL REGULATOR BETI"/>
    <property type="match status" value="1"/>
</dbReference>
<evidence type="ECO:0000256" key="4">
    <source>
        <dbReference type="PROSITE-ProRule" id="PRU00335"/>
    </source>
</evidence>
<sequence length="203" mass="22143">MATDRINKYGKGREALLEATVSVVAERGLQGLTFRAVAELAGVNNTLISHHFGTKDALLHEAVAWATARSIRLSDLSAAEIVNEDFARNLVELVAREPQLQIFQYEFVLESRRRPDLREEAVALYEGYIEALEVALIRQGHTNTKPLARAVFAALDGLVIQQLTVADAGVVREAIECIGQLLEANLARKNAQENLSGTGGRPG</sequence>
<evidence type="ECO:0000256" key="3">
    <source>
        <dbReference type="ARBA" id="ARBA00023163"/>
    </source>
</evidence>
<dbReference type="SUPFAM" id="SSF48498">
    <property type="entry name" value="Tetracyclin repressor-like, C-terminal domain"/>
    <property type="match status" value="1"/>
</dbReference>
<dbReference type="Gene3D" id="1.10.357.10">
    <property type="entry name" value="Tetracycline Repressor, domain 2"/>
    <property type="match status" value="1"/>
</dbReference>
<accession>A0ABP7C7V9</accession>
<dbReference type="Pfam" id="PF00440">
    <property type="entry name" value="TetR_N"/>
    <property type="match status" value="1"/>
</dbReference>
<dbReference type="Proteomes" id="UP001500752">
    <property type="component" value="Unassembled WGS sequence"/>
</dbReference>
<keyword evidence="3" id="KW-0804">Transcription</keyword>
<organism evidence="6 7">
    <name type="scientific">Arthrobacter ginkgonis</name>
    <dbReference type="NCBI Taxonomy" id="1630594"/>
    <lineage>
        <taxon>Bacteria</taxon>
        <taxon>Bacillati</taxon>
        <taxon>Actinomycetota</taxon>
        <taxon>Actinomycetes</taxon>
        <taxon>Micrococcales</taxon>
        <taxon>Micrococcaceae</taxon>
        <taxon>Arthrobacter</taxon>
    </lineage>
</organism>
<evidence type="ECO:0000256" key="1">
    <source>
        <dbReference type="ARBA" id="ARBA00023015"/>
    </source>
</evidence>
<dbReference type="SUPFAM" id="SSF46689">
    <property type="entry name" value="Homeodomain-like"/>
    <property type="match status" value="1"/>
</dbReference>
<dbReference type="Pfam" id="PF17940">
    <property type="entry name" value="TetR_C_31"/>
    <property type="match status" value="1"/>
</dbReference>
<dbReference type="PROSITE" id="PS50977">
    <property type="entry name" value="HTH_TETR_2"/>
    <property type="match status" value="1"/>
</dbReference>
<dbReference type="PANTHER" id="PTHR30055">
    <property type="entry name" value="HTH-TYPE TRANSCRIPTIONAL REGULATOR RUTR"/>
    <property type="match status" value="1"/>
</dbReference>
<dbReference type="PRINTS" id="PR00455">
    <property type="entry name" value="HTHTETR"/>
</dbReference>
<evidence type="ECO:0000256" key="2">
    <source>
        <dbReference type="ARBA" id="ARBA00023125"/>
    </source>
</evidence>
<dbReference type="InterPro" id="IPR041583">
    <property type="entry name" value="TetR_C_31"/>
</dbReference>
<protein>
    <submittedName>
        <fullName evidence="6">TetR family transcriptional regulator</fullName>
    </submittedName>
</protein>
<dbReference type="InterPro" id="IPR009057">
    <property type="entry name" value="Homeodomain-like_sf"/>
</dbReference>
<comment type="caution">
    <text evidence="6">The sequence shown here is derived from an EMBL/GenBank/DDBJ whole genome shotgun (WGS) entry which is preliminary data.</text>
</comment>
<dbReference type="RefSeq" id="WP_345150017.1">
    <property type="nucleotide sequence ID" value="NZ_BAABEO010000010.1"/>
</dbReference>